<evidence type="ECO:0000313" key="1">
    <source>
        <dbReference type="EMBL" id="PKC70958.1"/>
    </source>
</evidence>
<name>A0A2N0S5Y0_9GLOM</name>
<protein>
    <submittedName>
        <fullName evidence="1">Uncharacterized protein</fullName>
    </submittedName>
</protein>
<dbReference type="SMART" id="SM00671">
    <property type="entry name" value="SEL1"/>
    <property type="match status" value="1"/>
</dbReference>
<evidence type="ECO:0000313" key="2">
    <source>
        <dbReference type="Proteomes" id="UP000232688"/>
    </source>
</evidence>
<dbReference type="Proteomes" id="UP000232688">
    <property type="component" value="Unassembled WGS sequence"/>
</dbReference>
<reference evidence="1 2" key="1">
    <citation type="submission" date="2017-10" db="EMBL/GenBank/DDBJ databases">
        <title>Extensive intraspecific genome diversity in a model arbuscular mycorrhizal fungus.</title>
        <authorList>
            <person name="Chen E.C.H."/>
            <person name="Morin E."/>
            <person name="Baudet D."/>
            <person name="Noel J."/>
            <person name="Ndikumana S."/>
            <person name="Charron P."/>
            <person name="St-Onge C."/>
            <person name="Giorgi J."/>
            <person name="Grigoriev I.V."/>
            <person name="Roux C."/>
            <person name="Martin F.M."/>
            <person name="Corradi N."/>
        </authorList>
    </citation>
    <scope>NUCLEOTIDE SEQUENCE [LARGE SCALE GENOMIC DNA]</scope>
    <source>
        <strain evidence="1 2">A1</strain>
    </source>
</reference>
<organism evidence="1 2">
    <name type="scientific">Rhizophagus irregularis</name>
    <dbReference type="NCBI Taxonomy" id="588596"/>
    <lineage>
        <taxon>Eukaryota</taxon>
        <taxon>Fungi</taxon>
        <taxon>Fungi incertae sedis</taxon>
        <taxon>Mucoromycota</taxon>
        <taxon>Glomeromycotina</taxon>
        <taxon>Glomeromycetes</taxon>
        <taxon>Glomerales</taxon>
        <taxon>Glomeraceae</taxon>
        <taxon>Rhizophagus</taxon>
    </lineage>
</organism>
<dbReference type="AlphaFoldDB" id="A0A2N0S5Y0"/>
<dbReference type="InterPro" id="IPR011990">
    <property type="entry name" value="TPR-like_helical_dom_sf"/>
</dbReference>
<accession>A0A2N0S5Y0</accession>
<dbReference type="Gene3D" id="1.25.40.10">
    <property type="entry name" value="Tetratricopeptide repeat domain"/>
    <property type="match status" value="1"/>
</dbReference>
<dbReference type="VEuPathDB" id="FungiDB:RhiirA1_413699"/>
<dbReference type="SUPFAM" id="SSF81901">
    <property type="entry name" value="HCP-like"/>
    <property type="match status" value="1"/>
</dbReference>
<dbReference type="Pfam" id="PF08238">
    <property type="entry name" value="Sel1"/>
    <property type="match status" value="1"/>
</dbReference>
<sequence>MCNLGFMYRSGEGTNKDINKAIYWYKESAEKGNQDAQKSLEKLSKLKSRKNLCKLN</sequence>
<comment type="caution">
    <text evidence="1">The sequence shown here is derived from an EMBL/GenBank/DDBJ whole genome shotgun (WGS) entry which is preliminary data.</text>
</comment>
<dbReference type="EMBL" id="LLXH01000192">
    <property type="protein sequence ID" value="PKC70958.1"/>
    <property type="molecule type" value="Genomic_DNA"/>
</dbReference>
<dbReference type="InterPro" id="IPR006597">
    <property type="entry name" value="Sel1-like"/>
</dbReference>
<reference evidence="1 2" key="2">
    <citation type="submission" date="2017-10" db="EMBL/GenBank/DDBJ databases">
        <title>Genome analyses suggest a sexual origin of heterokaryosis in a supposedly ancient asexual fungus.</title>
        <authorList>
            <person name="Corradi N."/>
            <person name="Sedzielewska K."/>
            <person name="Noel J."/>
            <person name="Charron P."/>
            <person name="Farinelli L."/>
            <person name="Marton T."/>
            <person name="Kruger M."/>
            <person name="Pelin A."/>
            <person name="Brachmann A."/>
            <person name="Corradi N."/>
        </authorList>
    </citation>
    <scope>NUCLEOTIDE SEQUENCE [LARGE SCALE GENOMIC DNA]</scope>
    <source>
        <strain evidence="1 2">A1</strain>
    </source>
</reference>
<proteinExistence type="predicted"/>
<gene>
    <name evidence="1" type="ORF">RhiirA1_413699</name>
</gene>